<feature type="domain" description="Cellulase Ig-like" evidence="7">
    <location>
        <begin position="124"/>
        <end position="196"/>
    </location>
</feature>
<dbReference type="STRING" id="1423783.FC50_GL001212"/>
<gene>
    <name evidence="8" type="ORF">FC50_GL001212</name>
</gene>
<protein>
    <submittedName>
        <fullName evidence="8">Uncharacterized protein</fullName>
    </submittedName>
</protein>
<evidence type="ECO:0000256" key="5">
    <source>
        <dbReference type="ARBA" id="ARBA00023326"/>
    </source>
</evidence>
<dbReference type="InterPro" id="IPR012341">
    <property type="entry name" value="6hp_glycosidase-like_sf"/>
</dbReference>
<dbReference type="Pfam" id="PF00759">
    <property type="entry name" value="Glyco_hydro_9"/>
    <property type="match status" value="1"/>
</dbReference>
<evidence type="ECO:0000313" key="9">
    <source>
        <dbReference type="Proteomes" id="UP000051922"/>
    </source>
</evidence>
<evidence type="ECO:0000256" key="4">
    <source>
        <dbReference type="ARBA" id="ARBA00023295"/>
    </source>
</evidence>
<name>A0A0R1TX87_9LACO</name>
<keyword evidence="2" id="KW-0378">Hydrolase</keyword>
<comment type="similarity">
    <text evidence="1">Belongs to the glycosyl hydrolase 9 (cellulase E) family.</text>
</comment>
<organism evidence="8 9">
    <name type="scientific">Lacticaseibacillus pantheris DSM 15945 = JCM 12539 = NBRC 106106</name>
    <dbReference type="NCBI Taxonomy" id="1423783"/>
    <lineage>
        <taxon>Bacteria</taxon>
        <taxon>Bacillati</taxon>
        <taxon>Bacillota</taxon>
        <taxon>Bacilli</taxon>
        <taxon>Lactobacillales</taxon>
        <taxon>Lactobacillaceae</taxon>
        <taxon>Lacticaseibacillus</taxon>
    </lineage>
</organism>
<accession>A0A0R1TX87</accession>
<evidence type="ECO:0000256" key="3">
    <source>
        <dbReference type="ARBA" id="ARBA00023277"/>
    </source>
</evidence>
<dbReference type="CDD" id="cd02850">
    <property type="entry name" value="E_set_Cellulase_N"/>
    <property type="match status" value="1"/>
</dbReference>
<dbReference type="Proteomes" id="UP000051922">
    <property type="component" value="Unassembled WGS sequence"/>
</dbReference>
<dbReference type="GO" id="GO:0000272">
    <property type="term" value="P:polysaccharide catabolic process"/>
    <property type="evidence" value="ECO:0007669"/>
    <property type="project" value="UniProtKB-KW"/>
</dbReference>
<proteinExistence type="inferred from homology"/>
<dbReference type="InterPro" id="IPR004197">
    <property type="entry name" value="Cellulase_Ig-like"/>
</dbReference>
<evidence type="ECO:0000259" key="6">
    <source>
        <dbReference type="Pfam" id="PF00759"/>
    </source>
</evidence>
<feature type="domain" description="Glycoside hydrolase family 9" evidence="6">
    <location>
        <begin position="214"/>
        <end position="633"/>
    </location>
</feature>
<dbReference type="InterPro" id="IPR008928">
    <property type="entry name" value="6-hairpin_glycosidase_sf"/>
</dbReference>
<dbReference type="InterPro" id="IPR014756">
    <property type="entry name" value="Ig_E-set"/>
</dbReference>
<evidence type="ECO:0000259" key="7">
    <source>
        <dbReference type="Pfam" id="PF02927"/>
    </source>
</evidence>
<dbReference type="AlphaFoldDB" id="A0A0R1TX87"/>
<keyword evidence="4" id="KW-0326">Glycosidase</keyword>
<reference evidence="8 9" key="1">
    <citation type="journal article" date="2015" name="Genome Announc.">
        <title>Expanding the biotechnology potential of lactobacilli through comparative genomics of 213 strains and associated genera.</title>
        <authorList>
            <person name="Sun Z."/>
            <person name="Harris H.M."/>
            <person name="McCann A."/>
            <person name="Guo C."/>
            <person name="Argimon S."/>
            <person name="Zhang W."/>
            <person name="Yang X."/>
            <person name="Jeffery I.B."/>
            <person name="Cooney J.C."/>
            <person name="Kagawa T.F."/>
            <person name="Liu W."/>
            <person name="Song Y."/>
            <person name="Salvetti E."/>
            <person name="Wrobel A."/>
            <person name="Rasinkangas P."/>
            <person name="Parkhill J."/>
            <person name="Rea M.C."/>
            <person name="O'Sullivan O."/>
            <person name="Ritari J."/>
            <person name="Douillard F.P."/>
            <person name="Paul Ross R."/>
            <person name="Yang R."/>
            <person name="Briner A.E."/>
            <person name="Felis G.E."/>
            <person name="de Vos W.M."/>
            <person name="Barrangou R."/>
            <person name="Klaenhammer T.R."/>
            <person name="Caufield P.W."/>
            <person name="Cui Y."/>
            <person name="Zhang H."/>
            <person name="O'Toole P.W."/>
        </authorList>
    </citation>
    <scope>NUCLEOTIDE SEQUENCE [LARGE SCALE GENOMIC DNA]</scope>
    <source>
        <strain evidence="8 9">DSM 15945</strain>
    </source>
</reference>
<dbReference type="SUPFAM" id="SSF81296">
    <property type="entry name" value="E set domains"/>
    <property type="match status" value="1"/>
</dbReference>
<sequence length="699" mass="78371">MNRLDWAGYNRIIFTICSNDVNVINSNVTVAFKNDGVVKIPDKYMRDGFHSINLANDHKPHQYHLDISDLPRDAITEISFSSAANGSYMNMPGKIDIEISDIILGVTQNSSKNVGWRPTDGVIIASQLGYDQHGRKSILVSDNVPEASFEVIDQSTNRIVLDGKLTKQSVDGRQLFSGDFSELSQPGKYEIRVSGCRPETVQILPSNKIWSESVLDSLNFIYSQRCGAPVPGVHGTCHTDVFAEHNGMTVPFNGGWHDAGDLSQQSMQTGEVALSLLEVSSVYQKEQPAFAARLEEEAEWGLDFILKTRFGDGYRATSAGTSRWTDNQIGNFDDVRARTHNSAYDNFLFAGIEGKAALVTNNTQLKRVLTQAAISDFEFASAVFMEHPYKREPIMWEHTYNTSKSSYDSTIAWTAAVLFKLTHDDTYQQKAISAGKRLLTYQERGGITVNGRVVKGVFYRDETHTVFQHFNHQSREHLFAFALAELIKITTADEQQLFKDGARMYGDYLLWLQQYTAPYPMISSGLYFDDEQQDKDSFHIQHLLTDATAESEYGKQLQKGIKIADHLYVKRFPVWFSFRGNNGILLSTALGAATLGDVLHDAQLRQLAENQLYWIAGENPFGKSLMLGLGHKFDDLYAVSSGPQVGALPVGIETRDDEDAPYWPQFNNATYKEVWISNSGRWLSVIATLLKSSSKEKQQ</sequence>
<evidence type="ECO:0000313" key="8">
    <source>
        <dbReference type="EMBL" id="KRL85820.1"/>
    </source>
</evidence>
<dbReference type="Gene3D" id="2.60.40.10">
    <property type="entry name" value="Immunoglobulins"/>
    <property type="match status" value="1"/>
</dbReference>
<keyword evidence="9" id="KW-1185">Reference proteome</keyword>
<dbReference type="PANTHER" id="PTHR22298">
    <property type="entry name" value="ENDO-1,4-BETA-GLUCANASE"/>
    <property type="match status" value="1"/>
</dbReference>
<keyword evidence="3" id="KW-0119">Carbohydrate metabolism</keyword>
<evidence type="ECO:0000256" key="2">
    <source>
        <dbReference type="ARBA" id="ARBA00022801"/>
    </source>
</evidence>
<dbReference type="PATRIC" id="fig|1423783.4.peg.1253"/>
<dbReference type="Pfam" id="PF02927">
    <property type="entry name" value="CelD_N"/>
    <property type="match status" value="1"/>
</dbReference>
<dbReference type="Gene3D" id="1.50.10.10">
    <property type="match status" value="1"/>
</dbReference>
<comment type="caution">
    <text evidence="8">The sequence shown here is derived from an EMBL/GenBank/DDBJ whole genome shotgun (WGS) entry which is preliminary data.</text>
</comment>
<dbReference type="SUPFAM" id="SSF48208">
    <property type="entry name" value="Six-hairpin glycosidases"/>
    <property type="match status" value="1"/>
</dbReference>
<dbReference type="InterPro" id="IPR001701">
    <property type="entry name" value="Glyco_hydro_9"/>
</dbReference>
<evidence type="ECO:0000256" key="1">
    <source>
        <dbReference type="ARBA" id="ARBA00007072"/>
    </source>
</evidence>
<dbReference type="EMBL" id="AZFJ01000049">
    <property type="protein sequence ID" value="KRL85820.1"/>
    <property type="molecule type" value="Genomic_DNA"/>
</dbReference>
<keyword evidence="5" id="KW-0624">Polysaccharide degradation</keyword>
<dbReference type="GO" id="GO:0008810">
    <property type="term" value="F:cellulase activity"/>
    <property type="evidence" value="ECO:0007669"/>
    <property type="project" value="InterPro"/>
</dbReference>
<dbReference type="InterPro" id="IPR013783">
    <property type="entry name" value="Ig-like_fold"/>
</dbReference>